<evidence type="ECO:0000313" key="2">
    <source>
        <dbReference type="Proteomes" id="UP000031197"/>
    </source>
</evidence>
<name>A0A0B3Z0Z2_9ALTE</name>
<dbReference type="Proteomes" id="UP000031197">
    <property type="component" value="Unassembled WGS sequence"/>
</dbReference>
<proteinExistence type="predicted"/>
<reference evidence="1 2" key="1">
    <citation type="submission" date="2014-12" db="EMBL/GenBank/DDBJ databases">
        <title>Genome sequencing of Alteromonas marina AD001.</title>
        <authorList>
            <person name="Adrian T.G.S."/>
            <person name="Chan K.G."/>
        </authorList>
    </citation>
    <scope>NUCLEOTIDE SEQUENCE [LARGE SCALE GENOMIC DNA]</scope>
    <source>
        <strain evidence="1 2">AD001</strain>
    </source>
</reference>
<keyword evidence="2" id="KW-1185">Reference proteome</keyword>
<protein>
    <submittedName>
        <fullName evidence="1">Uncharacterized protein</fullName>
    </submittedName>
</protein>
<organism evidence="1 2">
    <name type="scientific">Alteromonas marina</name>
    <dbReference type="NCBI Taxonomy" id="203795"/>
    <lineage>
        <taxon>Bacteria</taxon>
        <taxon>Pseudomonadati</taxon>
        <taxon>Pseudomonadota</taxon>
        <taxon>Gammaproteobacteria</taxon>
        <taxon>Alteromonadales</taxon>
        <taxon>Alteromonadaceae</taxon>
        <taxon>Alteromonas/Salinimonas group</taxon>
        <taxon>Alteromonas</taxon>
    </lineage>
</organism>
<dbReference type="EMBL" id="JWLW01000023">
    <property type="protein sequence ID" value="KHT50690.1"/>
    <property type="molecule type" value="Genomic_DNA"/>
</dbReference>
<sequence length="162" mass="18802">MRWMLFGVITSLFGFYCFVRLFQPSAFIHVGDNNVALATVFIDSSWDIQQSGFDREELFEVVSKHNLPEGVVYLHVPVIYDAQNKLTPPPNNRQREIRIFDTSLLIETAPLDPFGVPYSLRLISIDKQKYWIRDSHMDSALFQYKADINFTPVSTNWFSSML</sequence>
<gene>
    <name evidence="1" type="ORF">RJ41_12970</name>
</gene>
<dbReference type="OrthoDB" id="9864754at2"/>
<dbReference type="AlphaFoldDB" id="A0A0B3Z0Z2"/>
<comment type="caution">
    <text evidence="1">The sequence shown here is derived from an EMBL/GenBank/DDBJ whole genome shotgun (WGS) entry which is preliminary data.</text>
</comment>
<accession>A0A0B3Z0Z2</accession>
<dbReference type="RefSeq" id="WP_039221483.1">
    <property type="nucleotide sequence ID" value="NZ_JWLW01000023.1"/>
</dbReference>
<evidence type="ECO:0000313" key="1">
    <source>
        <dbReference type="EMBL" id="KHT50690.1"/>
    </source>
</evidence>